<dbReference type="EMBL" id="JAAIUW010000013">
    <property type="protein sequence ID" value="KAF7803138.1"/>
    <property type="molecule type" value="Genomic_DNA"/>
</dbReference>
<evidence type="ECO:0000313" key="10">
    <source>
        <dbReference type="Proteomes" id="UP000634136"/>
    </source>
</evidence>
<protein>
    <submittedName>
        <fullName evidence="9">Protein GLUTAMINE DUMPER 5-like</fullName>
    </submittedName>
</protein>
<evidence type="ECO:0000256" key="6">
    <source>
        <dbReference type="ARBA" id="ARBA00022989"/>
    </source>
</evidence>
<evidence type="ECO:0000256" key="4">
    <source>
        <dbReference type="ARBA" id="ARBA00022692"/>
    </source>
</evidence>
<evidence type="ECO:0000313" key="9">
    <source>
        <dbReference type="EMBL" id="KAF7803138.1"/>
    </source>
</evidence>
<keyword evidence="10" id="KW-1185">Reference proteome</keyword>
<sequence length="96" mass="10105">MGDIGEGLRSMKSPVPFLFGGLALMLLVIAIALLLLVCSHRKYSSSQSRTMVVDVGGGGDEISEPKIVVIMAGDTIPSYLANPQSIPNIYKGADLV</sequence>
<evidence type="ECO:0000256" key="8">
    <source>
        <dbReference type="SAM" id="Phobius"/>
    </source>
</evidence>
<dbReference type="InterPro" id="IPR040359">
    <property type="entry name" value="GDU"/>
</dbReference>
<keyword evidence="7 8" id="KW-0472">Membrane</keyword>
<keyword evidence="4 8" id="KW-0812">Transmembrane</keyword>
<organism evidence="9 10">
    <name type="scientific">Senna tora</name>
    <dbReference type="NCBI Taxonomy" id="362788"/>
    <lineage>
        <taxon>Eukaryota</taxon>
        <taxon>Viridiplantae</taxon>
        <taxon>Streptophyta</taxon>
        <taxon>Embryophyta</taxon>
        <taxon>Tracheophyta</taxon>
        <taxon>Spermatophyta</taxon>
        <taxon>Magnoliopsida</taxon>
        <taxon>eudicotyledons</taxon>
        <taxon>Gunneridae</taxon>
        <taxon>Pentapetalae</taxon>
        <taxon>rosids</taxon>
        <taxon>fabids</taxon>
        <taxon>Fabales</taxon>
        <taxon>Fabaceae</taxon>
        <taxon>Caesalpinioideae</taxon>
        <taxon>Cassia clade</taxon>
        <taxon>Senna</taxon>
    </lineage>
</organism>
<dbReference type="GO" id="GO:0006865">
    <property type="term" value="P:amino acid transport"/>
    <property type="evidence" value="ECO:0007669"/>
    <property type="project" value="UniProtKB-KW"/>
</dbReference>
<proteinExistence type="inferred from homology"/>
<dbReference type="PANTHER" id="PTHR33228">
    <property type="entry name" value="PROTEIN GLUTAMINE DUMPER 4-RELATED"/>
    <property type="match status" value="1"/>
</dbReference>
<evidence type="ECO:0000256" key="1">
    <source>
        <dbReference type="ARBA" id="ARBA00004167"/>
    </source>
</evidence>
<comment type="caution">
    <text evidence="9">The sequence shown here is derived from an EMBL/GenBank/DDBJ whole genome shotgun (WGS) entry which is preliminary data.</text>
</comment>
<comment type="subcellular location">
    <subcellularLocation>
        <location evidence="1">Membrane</location>
        <topology evidence="1">Single-pass membrane protein</topology>
    </subcellularLocation>
</comment>
<dbReference type="AlphaFoldDB" id="A0A834SFS1"/>
<comment type="similarity">
    <text evidence="2">Belongs to the GLUTAMINE DUMPER 1 (TC 9.B.60) family.</text>
</comment>
<accession>A0A834SFS1</accession>
<keyword evidence="5" id="KW-0029">Amino-acid transport</keyword>
<keyword evidence="6 8" id="KW-1133">Transmembrane helix</keyword>
<name>A0A834SFS1_9FABA</name>
<dbReference type="OrthoDB" id="770444at2759"/>
<keyword evidence="3" id="KW-0813">Transport</keyword>
<evidence type="ECO:0000256" key="5">
    <source>
        <dbReference type="ARBA" id="ARBA00022970"/>
    </source>
</evidence>
<reference evidence="9" key="1">
    <citation type="submission" date="2020-09" db="EMBL/GenBank/DDBJ databases">
        <title>Genome-Enabled Discovery of Anthraquinone Biosynthesis in Senna tora.</title>
        <authorList>
            <person name="Kang S.-H."/>
            <person name="Pandey R.P."/>
            <person name="Lee C.-M."/>
            <person name="Sim J.-S."/>
            <person name="Jeong J.-T."/>
            <person name="Choi B.-S."/>
            <person name="Jung M."/>
            <person name="Ginzburg D."/>
            <person name="Zhao K."/>
            <person name="Won S.Y."/>
            <person name="Oh T.-J."/>
            <person name="Yu Y."/>
            <person name="Kim N.-H."/>
            <person name="Lee O.R."/>
            <person name="Lee T.-H."/>
            <person name="Bashyal P."/>
            <person name="Kim T.-S."/>
            <person name="Lee W.-H."/>
            <person name="Kawkins C."/>
            <person name="Kim C.-K."/>
            <person name="Kim J.S."/>
            <person name="Ahn B.O."/>
            <person name="Rhee S.Y."/>
            <person name="Sohng J.K."/>
        </authorList>
    </citation>
    <scope>NUCLEOTIDE SEQUENCE</scope>
    <source>
        <tissue evidence="9">Leaf</tissue>
    </source>
</reference>
<evidence type="ECO:0000256" key="3">
    <source>
        <dbReference type="ARBA" id="ARBA00022448"/>
    </source>
</evidence>
<gene>
    <name evidence="9" type="ORF">G2W53_042249</name>
</gene>
<dbReference type="GO" id="GO:0080143">
    <property type="term" value="P:regulation of amino acid export"/>
    <property type="evidence" value="ECO:0007669"/>
    <property type="project" value="InterPro"/>
</dbReference>
<dbReference type="PANTHER" id="PTHR33228:SF80">
    <property type="entry name" value="PROTEIN, PUTATIVE-RELATED"/>
    <property type="match status" value="1"/>
</dbReference>
<dbReference type="GO" id="GO:0016020">
    <property type="term" value="C:membrane"/>
    <property type="evidence" value="ECO:0007669"/>
    <property type="project" value="UniProtKB-SubCell"/>
</dbReference>
<feature type="transmembrane region" description="Helical" evidence="8">
    <location>
        <begin position="17"/>
        <end position="38"/>
    </location>
</feature>
<evidence type="ECO:0000256" key="7">
    <source>
        <dbReference type="ARBA" id="ARBA00023136"/>
    </source>
</evidence>
<dbReference type="Proteomes" id="UP000634136">
    <property type="component" value="Unassembled WGS sequence"/>
</dbReference>
<evidence type="ECO:0000256" key="2">
    <source>
        <dbReference type="ARBA" id="ARBA00009977"/>
    </source>
</evidence>